<feature type="domain" description="MaoC-like" evidence="1">
    <location>
        <begin position="11"/>
        <end position="114"/>
    </location>
</feature>
<evidence type="ECO:0000259" key="1">
    <source>
        <dbReference type="Pfam" id="PF01575"/>
    </source>
</evidence>
<evidence type="ECO:0000313" key="2">
    <source>
        <dbReference type="EMBL" id="GGC89532.1"/>
    </source>
</evidence>
<dbReference type="RefSeq" id="WP_188612302.1">
    <property type="nucleotide sequence ID" value="NZ_BMGG01000011.1"/>
</dbReference>
<dbReference type="InterPro" id="IPR052342">
    <property type="entry name" value="MCH/BMMD"/>
</dbReference>
<reference evidence="2" key="2">
    <citation type="submission" date="2020-09" db="EMBL/GenBank/DDBJ databases">
        <authorList>
            <person name="Sun Q."/>
            <person name="Zhou Y."/>
        </authorList>
    </citation>
    <scope>NUCLEOTIDE SEQUENCE</scope>
    <source>
        <strain evidence="2">CGMCC 1.12919</strain>
    </source>
</reference>
<sequence length="149" mass="16660">MHTLFFDDFEIGQEFVSPGRTVTDTDLSLFCMLSGDWHPIHSDEEFARTTPFGRRIVGGVFGIALVTGMMGRWGIFERSVEAMLSIDDWRFLAPIFVGDTLTVRMTIMGKKPTSDGRRGVLDRGFTIVNQAGSPVQEGRSAALIKRRDE</sequence>
<accession>A0A916UUU0</accession>
<dbReference type="Pfam" id="PF01575">
    <property type="entry name" value="MaoC_dehydratas"/>
    <property type="match status" value="1"/>
</dbReference>
<dbReference type="InterPro" id="IPR002539">
    <property type="entry name" value="MaoC-like_dom"/>
</dbReference>
<dbReference type="InterPro" id="IPR029069">
    <property type="entry name" value="HotDog_dom_sf"/>
</dbReference>
<organism evidence="2 3">
    <name type="scientific">Chelatococcus reniformis</name>
    <dbReference type="NCBI Taxonomy" id="1494448"/>
    <lineage>
        <taxon>Bacteria</taxon>
        <taxon>Pseudomonadati</taxon>
        <taxon>Pseudomonadota</taxon>
        <taxon>Alphaproteobacteria</taxon>
        <taxon>Hyphomicrobiales</taxon>
        <taxon>Chelatococcaceae</taxon>
        <taxon>Chelatococcus</taxon>
    </lineage>
</organism>
<dbReference type="AlphaFoldDB" id="A0A916UUU0"/>
<dbReference type="Gene3D" id="3.10.129.10">
    <property type="entry name" value="Hotdog Thioesterase"/>
    <property type="match status" value="1"/>
</dbReference>
<dbReference type="Proteomes" id="UP000637002">
    <property type="component" value="Unassembled WGS sequence"/>
</dbReference>
<proteinExistence type="predicted"/>
<reference evidence="2" key="1">
    <citation type="journal article" date="2014" name="Int. J. Syst. Evol. Microbiol.">
        <title>Complete genome sequence of Corynebacterium casei LMG S-19264T (=DSM 44701T), isolated from a smear-ripened cheese.</title>
        <authorList>
            <consortium name="US DOE Joint Genome Institute (JGI-PGF)"/>
            <person name="Walter F."/>
            <person name="Albersmeier A."/>
            <person name="Kalinowski J."/>
            <person name="Ruckert C."/>
        </authorList>
    </citation>
    <scope>NUCLEOTIDE SEQUENCE</scope>
    <source>
        <strain evidence="2">CGMCC 1.12919</strain>
    </source>
</reference>
<protein>
    <submittedName>
        <fullName evidence="2">MaoC family dehydratase</fullName>
    </submittedName>
</protein>
<gene>
    <name evidence="2" type="ORF">GCM10010994_54220</name>
</gene>
<name>A0A916UUU0_9HYPH</name>
<keyword evidence="3" id="KW-1185">Reference proteome</keyword>
<dbReference type="PANTHER" id="PTHR43664:SF1">
    <property type="entry name" value="BETA-METHYLMALYL-COA DEHYDRATASE"/>
    <property type="match status" value="1"/>
</dbReference>
<comment type="caution">
    <text evidence="2">The sequence shown here is derived from an EMBL/GenBank/DDBJ whole genome shotgun (WGS) entry which is preliminary data.</text>
</comment>
<dbReference type="SUPFAM" id="SSF54637">
    <property type="entry name" value="Thioesterase/thiol ester dehydrase-isomerase"/>
    <property type="match status" value="1"/>
</dbReference>
<evidence type="ECO:0000313" key="3">
    <source>
        <dbReference type="Proteomes" id="UP000637002"/>
    </source>
</evidence>
<dbReference type="PANTHER" id="PTHR43664">
    <property type="entry name" value="MONOAMINE OXIDASE-RELATED"/>
    <property type="match status" value="1"/>
</dbReference>
<dbReference type="EMBL" id="BMGG01000011">
    <property type="protein sequence ID" value="GGC89532.1"/>
    <property type="molecule type" value="Genomic_DNA"/>
</dbReference>